<dbReference type="GO" id="GO:0005524">
    <property type="term" value="F:ATP binding"/>
    <property type="evidence" value="ECO:0007669"/>
    <property type="project" value="UniProtKB-KW"/>
</dbReference>
<dbReference type="PRINTS" id="PR00344">
    <property type="entry name" value="BCTRLSENSOR"/>
</dbReference>
<dbReference type="OrthoDB" id="5290456at2"/>
<dbReference type="Pfam" id="PF02518">
    <property type="entry name" value="HATPase_c"/>
    <property type="match status" value="1"/>
</dbReference>
<evidence type="ECO:0000256" key="14">
    <source>
        <dbReference type="PROSITE-ProRule" id="PRU00169"/>
    </source>
</evidence>
<dbReference type="InterPro" id="IPR003661">
    <property type="entry name" value="HisK_dim/P_dom"/>
</dbReference>
<dbReference type="PROSITE" id="PS50113">
    <property type="entry name" value="PAC"/>
    <property type="match status" value="1"/>
</dbReference>
<dbReference type="Gene3D" id="1.10.287.130">
    <property type="match status" value="1"/>
</dbReference>
<dbReference type="Pfam" id="PF08448">
    <property type="entry name" value="PAS_4"/>
    <property type="match status" value="1"/>
</dbReference>
<dbReference type="Gene3D" id="3.40.50.2300">
    <property type="match status" value="1"/>
</dbReference>
<dbReference type="Pfam" id="PF00497">
    <property type="entry name" value="SBP_bac_3"/>
    <property type="match status" value="1"/>
</dbReference>
<dbReference type="InterPro" id="IPR005467">
    <property type="entry name" value="His_kinase_dom"/>
</dbReference>
<dbReference type="CDD" id="cd16922">
    <property type="entry name" value="HATPase_EvgS-ArcB-TorS-like"/>
    <property type="match status" value="1"/>
</dbReference>
<comment type="caution">
    <text evidence="20">The sequence shown here is derived from an EMBL/GenBank/DDBJ whole genome shotgun (WGS) entry which is preliminary data.</text>
</comment>
<dbReference type="CDD" id="cd13706">
    <property type="entry name" value="PBP2_HisK_like_1"/>
    <property type="match status" value="1"/>
</dbReference>
<keyword evidence="7" id="KW-0418">Kinase</keyword>
<dbReference type="Pfam" id="PF13188">
    <property type="entry name" value="PAS_8"/>
    <property type="match status" value="1"/>
</dbReference>
<feature type="domain" description="Response regulatory" evidence="17">
    <location>
        <begin position="849"/>
        <end position="965"/>
    </location>
</feature>
<keyword evidence="15" id="KW-0812">Transmembrane</keyword>
<dbReference type="RefSeq" id="WP_148577404.1">
    <property type="nucleotide sequence ID" value="NZ_SDKK01000002.1"/>
</dbReference>
<dbReference type="InterPro" id="IPR003594">
    <property type="entry name" value="HATPase_dom"/>
</dbReference>
<dbReference type="SUPFAM" id="SSF52172">
    <property type="entry name" value="CheY-like"/>
    <property type="match status" value="1"/>
</dbReference>
<dbReference type="PANTHER" id="PTHR45339">
    <property type="entry name" value="HYBRID SIGNAL TRANSDUCTION HISTIDINE KINASE J"/>
    <property type="match status" value="1"/>
</dbReference>
<evidence type="ECO:0000256" key="3">
    <source>
        <dbReference type="ARBA" id="ARBA00012438"/>
    </source>
</evidence>
<dbReference type="SMART" id="SM00448">
    <property type="entry name" value="REC"/>
    <property type="match status" value="1"/>
</dbReference>
<comment type="catalytic activity">
    <reaction evidence="1">
        <text>ATP + protein L-histidine = ADP + protein N-phospho-L-histidine.</text>
        <dbReference type="EC" id="2.7.13.3"/>
    </reaction>
</comment>
<dbReference type="PROSITE" id="PS50109">
    <property type="entry name" value="HIS_KIN"/>
    <property type="match status" value="1"/>
</dbReference>
<dbReference type="GO" id="GO:0000155">
    <property type="term" value="F:phosphorelay sensor kinase activity"/>
    <property type="evidence" value="ECO:0007669"/>
    <property type="project" value="InterPro"/>
</dbReference>
<feature type="domain" description="PAS" evidence="18">
    <location>
        <begin position="324"/>
        <end position="394"/>
    </location>
</feature>
<sequence length="976" mass="107419">MSTPLTRRTAMGRLRLALICCWTLIHGLVLSAGVRAEAPAPPPRPLHVVSDDNYPPYLFRNSEGKVEGYLVDLWALWEKKTGIRTILTATNWAEAQRMIQAGEADVIDMIYRTPPREPLYDFSPPYADLPVVIYTHTSIGGISSTSTLKGFQIGVQAGDACIDILAGNGITTLVQYRNYSDLITAAQREEIKVFCLDEAPANFYLYQAGAQNIFRHAFELYKGQFHRAVRKGDAAALQQVTQGMTAITAEEEAALRKKWFGTPLAVDLRAYSRYVGWGVLAAVAVGTLLLVWNITLRRQVSAKTATVSSTLNELRQAHQATEEARENLTATLQAIPDPLFELDLTGRYVDVFASQEFLLATPKQNLIGKHVTEVLPAEAAHTVTEAIAGAARDGGDFGRLIQLEFDGKSHWFELSATRKHPAAAPLPHVLMLSHDITQRREAEDVLRQAKEAALLAERDKRFRALFNAAPVALLYARGNAIESINQRFIDLFGYREDDVSGLDDWWTLAYPDPAYRQWVQHTWKSALERSRSTSGEVASLEYRVTCKDGRQLDLLIGGQVLGDGLIATFTDITPLKVAEAAMKDAKDAADAANTAKSSFLANMSHEIRTPMNAILGYAYTLRKSPLQPDQMERLEKIEDAGKHLLAIINDILDISKIEAGKLVLDDTTFHLGSIVDYVHSLIAEPAAAKGLHVAVEYDNEPALLEGDATRLRQGLLNFASNAVKFTETGSITLRARLLERKGEQVLVRFEVQDTGPGIPPESCQQLFQAFKQVDASTTRRYGGTGLGLAITQRLARLMGGDAGVDSTPGDGSLFWFTARLHIGTAEAREIAPAPSGAEDMIRRHHRGTRVLLVEDDPVNQEVALELVGETGLLVDVAENGQQAVNMVMDTHYAIILMDMQMPVMGGLEATARIRDLPGRGETPIIAMTANAFDEDRQRCIKAGMSDFVAKPVDPDILFDTLLRWLPPLKDQPGARI</sequence>
<dbReference type="InterPro" id="IPR001638">
    <property type="entry name" value="Solute-binding_3/MltF_N"/>
</dbReference>
<accession>A0A6C2D4G5</accession>
<evidence type="ECO:0000256" key="6">
    <source>
        <dbReference type="ARBA" id="ARBA00022741"/>
    </source>
</evidence>
<evidence type="ECO:0000256" key="10">
    <source>
        <dbReference type="ARBA" id="ARBA00023136"/>
    </source>
</evidence>
<evidence type="ECO:0000256" key="2">
    <source>
        <dbReference type="ARBA" id="ARBA00004370"/>
    </source>
</evidence>
<dbReference type="SUPFAM" id="SSF55785">
    <property type="entry name" value="PYP-like sensor domain (PAS domain)"/>
    <property type="match status" value="2"/>
</dbReference>
<dbReference type="PROSITE" id="PS50110">
    <property type="entry name" value="RESPONSE_REGULATORY"/>
    <property type="match status" value="1"/>
</dbReference>
<dbReference type="InterPro" id="IPR013656">
    <property type="entry name" value="PAS_4"/>
</dbReference>
<keyword evidence="15" id="KW-1133">Transmembrane helix</keyword>
<comment type="function">
    <text evidence="12">Member of the two-component regulatory system BvgS/BvgA. Phosphorylates BvgA via a four-step phosphorelay in response to environmental signals.</text>
</comment>
<dbReference type="InterPro" id="IPR035965">
    <property type="entry name" value="PAS-like_dom_sf"/>
</dbReference>
<organism evidence="20 21">
    <name type="scientific">Zoogloea oleivorans</name>
    <dbReference type="NCBI Taxonomy" id="1552750"/>
    <lineage>
        <taxon>Bacteria</taxon>
        <taxon>Pseudomonadati</taxon>
        <taxon>Pseudomonadota</taxon>
        <taxon>Betaproteobacteria</taxon>
        <taxon>Rhodocyclales</taxon>
        <taxon>Zoogloeaceae</taxon>
        <taxon>Zoogloea</taxon>
    </lineage>
</organism>
<keyword evidence="6" id="KW-0547">Nucleotide-binding</keyword>
<dbReference type="FunFam" id="1.10.287.130:FF:000038">
    <property type="entry name" value="Sensory transduction histidine kinase"/>
    <property type="match status" value="1"/>
</dbReference>
<dbReference type="NCBIfam" id="TIGR00229">
    <property type="entry name" value="sensory_box"/>
    <property type="match status" value="2"/>
</dbReference>
<feature type="domain" description="PAC" evidence="19">
    <location>
        <begin position="394"/>
        <end position="448"/>
    </location>
</feature>
<dbReference type="AlphaFoldDB" id="A0A6C2D4G5"/>
<dbReference type="CDD" id="cd00130">
    <property type="entry name" value="PAS"/>
    <property type="match status" value="2"/>
</dbReference>
<dbReference type="EMBL" id="SDKK01000002">
    <property type="protein sequence ID" value="TYC61410.1"/>
    <property type="molecule type" value="Genomic_DNA"/>
</dbReference>
<dbReference type="GO" id="GO:0016020">
    <property type="term" value="C:membrane"/>
    <property type="evidence" value="ECO:0007669"/>
    <property type="project" value="UniProtKB-SubCell"/>
</dbReference>
<dbReference type="SMART" id="SM00062">
    <property type="entry name" value="PBPb"/>
    <property type="match status" value="1"/>
</dbReference>
<dbReference type="SMART" id="SM00387">
    <property type="entry name" value="HATPase_c"/>
    <property type="match status" value="1"/>
</dbReference>
<dbReference type="Gene3D" id="3.30.565.10">
    <property type="entry name" value="Histidine kinase-like ATPase, C-terminal domain"/>
    <property type="match status" value="1"/>
</dbReference>
<evidence type="ECO:0000313" key="21">
    <source>
        <dbReference type="Proteomes" id="UP000389128"/>
    </source>
</evidence>
<evidence type="ECO:0000313" key="20">
    <source>
        <dbReference type="EMBL" id="TYC61410.1"/>
    </source>
</evidence>
<comment type="subcellular location">
    <subcellularLocation>
        <location evidence="2">Membrane</location>
    </subcellularLocation>
</comment>
<dbReference type="EC" id="2.7.13.3" evidence="3"/>
<evidence type="ECO:0000256" key="4">
    <source>
        <dbReference type="ARBA" id="ARBA00022553"/>
    </source>
</evidence>
<evidence type="ECO:0000256" key="5">
    <source>
        <dbReference type="ARBA" id="ARBA00022679"/>
    </source>
</evidence>
<dbReference type="Proteomes" id="UP000389128">
    <property type="component" value="Unassembled WGS sequence"/>
</dbReference>
<dbReference type="InterPro" id="IPR011006">
    <property type="entry name" value="CheY-like_superfamily"/>
</dbReference>
<dbReference type="InterPro" id="IPR036890">
    <property type="entry name" value="HATPase_C_sf"/>
</dbReference>
<keyword evidence="5" id="KW-0808">Transferase</keyword>
<evidence type="ECO:0000256" key="15">
    <source>
        <dbReference type="SAM" id="Phobius"/>
    </source>
</evidence>
<keyword evidence="4 14" id="KW-0597">Phosphoprotein</keyword>
<dbReference type="FunFam" id="3.30.565.10:FF:000010">
    <property type="entry name" value="Sensor histidine kinase RcsC"/>
    <property type="match status" value="1"/>
</dbReference>
<evidence type="ECO:0000259" key="18">
    <source>
        <dbReference type="PROSITE" id="PS50112"/>
    </source>
</evidence>
<evidence type="ECO:0000256" key="1">
    <source>
        <dbReference type="ARBA" id="ARBA00000085"/>
    </source>
</evidence>
<evidence type="ECO:0000259" key="16">
    <source>
        <dbReference type="PROSITE" id="PS50109"/>
    </source>
</evidence>
<dbReference type="CDD" id="cd17546">
    <property type="entry name" value="REC_hyHK_CKI1_RcsC-like"/>
    <property type="match status" value="1"/>
</dbReference>
<dbReference type="InterPro" id="IPR004358">
    <property type="entry name" value="Sig_transdc_His_kin-like_C"/>
</dbReference>
<dbReference type="SUPFAM" id="SSF55874">
    <property type="entry name" value="ATPase domain of HSP90 chaperone/DNA topoisomerase II/histidine kinase"/>
    <property type="match status" value="1"/>
</dbReference>
<keyword evidence="11" id="KW-0131">Cell cycle</keyword>
<dbReference type="InterPro" id="IPR000700">
    <property type="entry name" value="PAS-assoc_C"/>
</dbReference>
<feature type="domain" description="Histidine kinase" evidence="16">
    <location>
        <begin position="602"/>
        <end position="822"/>
    </location>
</feature>
<dbReference type="CDD" id="cd00082">
    <property type="entry name" value="HisKA"/>
    <property type="match status" value="1"/>
</dbReference>
<evidence type="ECO:0000256" key="9">
    <source>
        <dbReference type="ARBA" id="ARBA00023012"/>
    </source>
</evidence>
<feature type="domain" description="PAS" evidence="18">
    <location>
        <begin position="458"/>
        <end position="530"/>
    </location>
</feature>
<evidence type="ECO:0000256" key="11">
    <source>
        <dbReference type="ARBA" id="ARBA00023306"/>
    </source>
</evidence>
<feature type="modified residue" description="4-aspartylphosphate" evidence="14">
    <location>
        <position position="898"/>
    </location>
</feature>
<evidence type="ECO:0000256" key="12">
    <source>
        <dbReference type="ARBA" id="ARBA00058004"/>
    </source>
</evidence>
<dbReference type="Pfam" id="PF00072">
    <property type="entry name" value="Response_reg"/>
    <property type="match status" value="1"/>
</dbReference>
<evidence type="ECO:0000259" key="17">
    <source>
        <dbReference type="PROSITE" id="PS50110"/>
    </source>
</evidence>
<dbReference type="SUPFAM" id="SSF53850">
    <property type="entry name" value="Periplasmic binding protein-like II"/>
    <property type="match status" value="1"/>
</dbReference>
<dbReference type="InterPro" id="IPR000014">
    <property type="entry name" value="PAS"/>
</dbReference>
<dbReference type="Gene3D" id="3.40.190.10">
    <property type="entry name" value="Periplasmic binding protein-like II"/>
    <property type="match status" value="2"/>
</dbReference>
<dbReference type="PROSITE" id="PS50112">
    <property type="entry name" value="PAS"/>
    <property type="match status" value="2"/>
</dbReference>
<evidence type="ECO:0000256" key="13">
    <source>
        <dbReference type="ARBA" id="ARBA00070152"/>
    </source>
</evidence>
<reference evidence="20 21" key="1">
    <citation type="submission" date="2019-01" db="EMBL/GenBank/DDBJ databases">
        <title>Zoogloea oleivorans genome sequencing and assembly.</title>
        <authorList>
            <person name="Tancsics A."/>
            <person name="Farkas M."/>
            <person name="Kriszt B."/>
            <person name="Maroti G."/>
            <person name="Horvath B."/>
        </authorList>
    </citation>
    <scope>NUCLEOTIDE SEQUENCE [LARGE SCALE GENOMIC DNA]</scope>
    <source>
        <strain evidence="20 21">Buc</strain>
    </source>
</reference>
<protein>
    <recommendedName>
        <fullName evidence="13">Virulence sensor protein BvgS</fullName>
        <ecNumber evidence="3">2.7.13.3</ecNumber>
    </recommendedName>
</protein>
<evidence type="ECO:0000256" key="7">
    <source>
        <dbReference type="ARBA" id="ARBA00022777"/>
    </source>
</evidence>
<name>A0A6C2D4G5_9RHOO</name>
<keyword evidence="9" id="KW-0902">Two-component regulatory system</keyword>
<keyword evidence="21" id="KW-1185">Reference proteome</keyword>
<dbReference type="Gene3D" id="3.30.450.20">
    <property type="entry name" value="PAS domain"/>
    <property type="match status" value="2"/>
</dbReference>
<dbReference type="InterPro" id="IPR036097">
    <property type="entry name" value="HisK_dim/P_sf"/>
</dbReference>
<evidence type="ECO:0000259" key="19">
    <source>
        <dbReference type="PROSITE" id="PS50113"/>
    </source>
</evidence>
<dbReference type="SUPFAM" id="SSF47384">
    <property type="entry name" value="Homodimeric domain of signal transducing histidine kinase"/>
    <property type="match status" value="1"/>
</dbReference>
<gene>
    <name evidence="20" type="ORF">ETQ85_01705</name>
</gene>
<dbReference type="Pfam" id="PF00512">
    <property type="entry name" value="HisKA"/>
    <property type="match status" value="1"/>
</dbReference>
<dbReference type="InterPro" id="IPR001789">
    <property type="entry name" value="Sig_transdc_resp-reg_receiver"/>
</dbReference>
<evidence type="ECO:0000256" key="8">
    <source>
        <dbReference type="ARBA" id="ARBA00022840"/>
    </source>
</evidence>
<proteinExistence type="predicted"/>
<keyword evidence="10 15" id="KW-0472">Membrane</keyword>
<dbReference type="SMART" id="SM00388">
    <property type="entry name" value="HisKA"/>
    <property type="match status" value="1"/>
</dbReference>
<dbReference type="SMART" id="SM00091">
    <property type="entry name" value="PAS"/>
    <property type="match status" value="2"/>
</dbReference>
<feature type="transmembrane region" description="Helical" evidence="15">
    <location>
        <begin position="274"/>
        <end position="294"/>
    </location>
</feature>
<dbReference type="PANTHER" id="PTHR45339:SF5">
    <property type="entry name" value="HISTIDINE KINASE"/>
    <property type="match status" value="1"/>
</dbReference>
<keyword evidence="8" id="KW-0067">ATP-binding</keyword>